<dbReference type="Pfam" id="PF13193">
    <property type="entry name" value="AMP-binding_C"/>
    <property type="match status" value="1"/>
</dbReference>
<evidence type="ECO:0000259" key="3">
    <source>
        <dbReference type="Pfam" id="PF00501"/>
    </source>
</evidence>
<dbReference type="InterPro" id="IPR025110">
    <property type="entry name" value="AMP-bd_C"/>
</dbReference>
<accession>A0A081BBQ6</accession>
<evidence type="ECO:0000256" key="2">
    <source>
        <dbReference type="ARBA" id="ARBA00022598"/>
    </source>
</evidence>
<dbReference type="GO" id="GO:0031956">
    <property type="term" value="F:medium-chain fatty acid-CoA ligase activity"/>
    <property type="evidence" value="ECO:0007669"/>
    <property type="project" value="TreeGrafter"/>
</dbReference>
<dbReference type="InterPro" id="IPR020845">
    <property type="entry name" value="AMP-binding_CS"/>
</dbReference>
<sequence>MSVLRTPGVHPFAHFDVPHLLDAHARDRAAHPFLIWEPFEGEGRVWTYAEFADATRQIAAGLKKRGVKAGERVLIHLDNCPESLLAWYACAHLGAVAVTTNARSVADDLTYFASHAEAVGAITQPRFAALVKEACPDLKWLAVTESDNGTPPEAGTAPAREESFEALYGEAAEAPLRMPDPMAPVGIQYTSGTTSRPKGVVWTHANALWGGKVCAMHEDLRPEDVHLTYLPLFHTNAQSYSVLAALWVGASVVVQPRFSASRFWPVSLKHRCTWTSMVPFCLKALVEQKVPANHSYRLWGNGVAAPPTDDHFGVKTMGWWGMTETITHGIVSDPHFDAPSMVIGKPSPAYEIAITRDDGTPVAPGETGHLLIRGIRGVSLFLEYLNNPEATAASFDDEGFFITGDRVTLREDGYISFADRDKDMLKVGGENVAASEIERVIMSVPGIAECAVVAKSDPMLDEVPVAFLLVPGGEAAAPGSLKNDVMAACKKGLADFKQPRELYIVDELPRSTLEKIAKAELRKILDADG</sequence>
<dbReference type="eggNOG" id="COG0318">
    <property type="taxonomic scope" value="Bacteria"/>
</dbReference>
<comment type="caution">
    <text evidence="5">The sequence shown here is derived from an EMBL/GenBank/DDBJ whole genome shotgun (WGS) entry which is preliminary data.</text>
</comment>
<dbReference type="RefSeq" id="WP_045446534.1">
    <property type="nucleotide sequence ID" value="NZ_BBIO01000009.1"/>
</dbReference>
<gene>
    <name evidence="5" type="ORF">M2A_1973</name>
</gene>
<dbReference type="Gene3D" id="3.30.300.30">
    <property type="match status" value="1"/>
</dbReference>
<dbReference type="STRING" id="1333998.M2A_1973"/>
<dbReference type="PROSITE" id="PS00455">
    <property type="entry name" value="AMP_BINDING"/>
    <property type="match status" value="1"/>
</dbReference>
<dbReference type="InterPro" id="IPR045851">
    <property type="entry name" value="AMP-bd_C_sf"/>
</dbReference>
<feature type="domain" description="AMP-dependent synthetase/ligase" evidence="3">
    <location>
        <begin position="22"/>
        <end position="380"/>
    </location>
</feature>
<comment type="similarity">
    <text evidence="1">Belongs to the ATP-dependent AMP-binding enzyme family.</text>
</comment>
<dbReference type="InterPro" id="IPR042099">
    <property type="entry name" value="ANL_N_sf"/>
</dbReference>
<dbReference type="InterPro" id="IPR000873">
    <property type="entry name" value="AMP-dep_synth/lig_dom"/>
</dbReference>
<dbReference type="Pfam" id="PF00501">
    <property type="entry name" value="AMP-binding"/>
    <property type="match status" value="1"/>
</dbReference>
<dbReference type="PANTHER" id="PTHR43201:SF5">
    <property type="entry name" value="MEDIUM-CHAIN ACYL-COA LIGASE ACSF2, MITOCHONDRIAL"/>
    <property type="match status" value="1"/>
</dbReference>
<reference evidence="5 6" key="1">
    <citation type="submission" date="2014-07" db="EMBL/GenBank/DDBJ databases">
        <title>Tepidicaulis marinum gen. nov., sp. nov., a novel marine bacterium denitrifying nitrate to nitrous oxide strictly under microaerobic conditions.</title>
        <authorList>
            <person name="Takeuchi M."/>
            <person name="Yamagishi T."/>
            <person name="Kamagata Y."/>
            <person name="Oshima K."/>
            <person name="Hattori M."/>
            <person name="Katayama T."/>
            <person name="Hanada S."/>
            <person name="Tamaki H."/>
            <person name="Marumo K."/>
            <person name="Maeda H."/>
            <person name="Nedachi M."/>
            <person name="Iwasaki W."/>
            <person name="Suwa Y."/>
            <person name="Sakata S."/>
        </authorList>
    </citation>
    <scope>NUCLEOTIDE SEQUENCE [LARGE SCALE GENOMIC DNA]</scope>
    <source>
        <strain evidence="5 6">MA2</strain>
    </source>
</reference>
<organism evidence="5 6">
    <name type="scientific">Tepidicaulis marinus</name>
    <dbReference type="NCBI Taxonomy" id="1333998"/>
    <lineage>
        <taxon>Bacteria</taxon>
        <taxon>Pseudomonadati</taxon>
        <taxon>Pseudomonadota</taxon>
        <taxon>Alphaproteobacteria</taxon>
        <taxon>Hyphomicrobiales</taxon>
        <taxon>Parvibaculaceae</taxon>
        <taxon>Tepidicaulis</taxon>
    </lineage>
</organism>
<dbReference type="EMBL" id="BBIO01000009">
    <property type="protein sequence ID" value="GAK45474.1"/>
    <property type="molecule type" value="Genomic_DNA"/>
</dbReference>
<dbReference type="SUPFAM" id="SSF56801">
    <property type="entry name" value="Acetyl-CoA synthetase-like"/>
    <property type="match status" value="1"/>
</dbReference>
<evidence type="ECO:0000256" key="1">
    <source>
        <dbReference type="ARBA" id="ARBA00006432"/>
    </source>
</evidence>
<dbReference type="AlphaFoldDB" id="A0A081BBQ6"/>
<evidence type="ECO:0000313" key="5">
    <source>
        <dbReference type="EMBL" id="GAK45474.1"/>
    </source>
</evidence>
<dbReference type="Gene3D" id="3.40.50.12780">
    <property type="entry name" value="N-terminal domain of ligase-like"/>
    <property type="match status" value="1"/>
</dbReference>
<evidence type="ECO:0000259" key="4">
    <source>
        <dbReference type="Pfam" id="PF13193"/>
    </source>
</evidence>
<protein>
    <submittedName>
        <fullName evidence="5">AMP-dependent synthetase and ligase</fullName>
    </submittedName>
</protein>
<dbReference type="PANTHER" id="PTHR43201">
    <property type="entry name" value="ACYL-COA SYNTHETASE"/>
    <property type="match status" value="1"/>
</dbReference>
<dbReference type="Proteomes" id="UP000028702">
    <property type="component" value="Unassembled WGS sequence"/>
</dbReference>
<dbReference type="GO" id="GO:0006631">
    <property type="term" value="P:fatty acid metabolic process"/>
    <property type="evidence" value="ECO:0007669"/>
    <property type="project" value="TreeGrafter"/>
</dbReference>
<feature type="domain" description="AMP-binding enzyme C-terminal" evidence="4">
    <location>
        <begin position="436"/>
        <end position="512"/>
    </location>
</feature>
<keyword evidence="6" id="KW-1185">Reference proteome</keyword>
<evidence type="ECO:0000313" key="6">
    <source>
        <dbReference type="Proteomes" id="UP000028702"/>
    </source>
</evidence>
<proteinExistence type="inferred from homology"/>
<name>A0A081BBQ6_9HYPH</name>
<keyword evidence="2 5" id="KW-0436">Ligase</keyword>